<organism evidence="2 3">
    <name type="scientific">Hohenbuehelia grisea</name>
    <dbReference type="NCBI Taxonomy" id="104357"/>
    <lineage>
        <taxon>Eukaryota</taxon>
        <taxon>Fungi</taxon>
        <taxon>Dikarya</taxon>
        <taxon>Basidiomycota</taxon>
        <taxon>Agaricomycotina</taxon>
        <taxon>Agaricomycetes</taxon>
        <taxon>Agaricomycetidae</taxon>
        <taxon>Agaricales</taxon>
        <taxon>Pleurotineae</taxon>
        <taxon>Pleurotaceae</taxon>
        <taxon>Hohenbuehelia</taxon>
    </lineage>
</organism>
<evidence type="ECO:0000313" key="2">
    <source>
        <dbReference type="EMBL" id="KAL0958337.1"/>
    </source>
</evidence>
<proteinExistence type="predicted"/>
<feature type="region of interest" description="Disordered" evidence="1">
    <location>
        <begin position="52"/>
        <end position="84"/>
    </location>
</feature>
<accession>A0ABR3JT77</accession>
<feature type="compositionally biased region" description="Acidic residues" evidence="1">
    <location>
        <begin position="124"/>
        <end position="134"/>
    </location>
</feature>
<feature type="region of interest" description="Disordered" evidence="1">
    <location>
        <begin position="111"/>
        <end position="134"/>
    </location>
</feature>
<protein>
    <submittedName>
        <fullName evidence="2">Uncharacterized protein</fullName>
    </submittedName>
</protein>
<evidence type="ECO:0000313" key="3">
    <source>
        <dbReference type="Proteomes" id="UP001556367"/>
    </source>
</evidence>
<keyword evidence="3" id="KW-1185">Reference proteome</keyword>
<reference evidence="3" key="1">
    <citation type="submission" date="2024-06" db="EMBL/GenBank/DDBJ databases">
        <title>Multi-omics analyses provide insights into the biosynthesis of the anticancer antibiotic pleurotin in Hohenbuehelia grisea.</title>
        <authorList>
            <person name="Weaver J.A."/>
            <person name="Alberti F."/>
        </authorList>
    </citation>
    <scope>NUCLEOTIDE SEQUENCE [LARGE SCALE GENOMIC DNA]</scope>
    <source>
        <strain evidence="3">T-177</strain>
    </source>
</reference>
<sequence length="134" mass="14695">MVDYNTYLRHERDDLFNSQKLLHSKARESKVNALKAQDDELAMLAAQLSLVGGSGSSQSSSIARNNSSQPDTSLPQSFVPQSRNEVLEQKRAALGILQDSVTAGRAELALHPHWHKPPSSCSDPELEDLLESVT</sequence>
<feature type="compositionally biased region" description="Low complexity" evidence="1">
    <location>
        <begin position="52"/>
        <end position="69"/>
    </location>
</feature>
<evidence type="ECO:0000256" key="1">
    <source>
        <dbReference type="SAM" id="MobiDB-lite"/>
    </source>
</evidence>
<name>A0ABR3JT77_9AGAR</name>
<gene>
    <name evidence="2" type="ORF">HGRIS_000482</name>
</gene>
<dbReference type="Proteomes" id="UP001556367">
    <property type="component" value="Unassembled WGS sequence"/>
</dbReference>
<dbReference type="EMBL" id="JASNQZ010000004">
    <property type="protein sequence ID" value="KAL0958337.1"/>
    <property type="molecule type" value="Genomic_DNA"/>
</dbReference>
<feature type="compositionally biased region" description="Polar residues" evidence="1">
    <location>
        <begin position="70"/>
        <end position="84"/>
    </location>
</feature>
<comment type="caution">
    <text evidence="2">The sequence shown here is derived from an EMBL/GenBank/DDBJ whole genome shotgun (WGS) entry which is preliminary data.</text>
</comment>